<dbReference type="GO" id="GO:0030170">
    <property type="term" value="F:pyridoxal phosphate binding"/>
    <property type="evidence" value="ECO:0007669"/>
    <property type="project" value="UniProtKB-UniRule"/>
</dbReference>
<reference evidence="6 7" key="1">
    <citation type="submission" date="2014-03" db="EMBL/GenBank/DDBJ databases">
        <title>Genomics of Bifidobacteria.</title>
        <authorList>
            <person name="Ventura M."/>
            <person name="Milani C."/>
            <person name="Lugli G.A."/>
        </authorList>
    </citation>
    <scope>NUCLEOTIDE SEQUENCE [LARGE SCALE GENOMIC DNA]</scope>
    <source>
        <strain evidence="6 7">DSM 23975</strain>
    </source>
</reference>
<dbReference type="NCBIfam" id="TIGR00044">
    <property type="entry name" value="YggS family pyridoxal phosphate-dependent enzyme"/>
    <property type="match status" value="1"/>
</dbReference>
<gene>
    <name evidence="6" type="ORF">BREU_0451</name>
</gene>
<accession>A0A087CYJ1</accession>
<dbReference type="InterPro" id="IPR029066">
    <property type="entry name" value="PLP-binding_barrel"/>
</dbReference>
<keyword evidence="7" id="KW-1185">Reference proteome</keyword>
<proteinExistence type="inferred from homology"/>
<organism evidence="6 7">
    <name type="scientific">Bifidobacterium reuteri DSM 23975</name>
    <dbReference type="NCBI Taxonomy" id="1437610"/>
    <lineage>
        <taxon>Bacteria</taxon>
        <taxon>Bacillati</taxon>
        <taxon>Actinomycetota</taxon>
        <taxon>Actinomycetes</taxon>
        <taxon>Bifidobacteriales</taxon>
        <taxon>Bifidobacteriaceae</taxon>
        <taxon>Bifidobacterium</taxon>
    </lineage>
</organism>
<dbReference type="EMBL" id="JGZK01000001">
    <property type="protein sequence ID" value="KFI88341.1"/>
    <property type="molecule type" value="Genomic_DNA"/>
</dbReference>
<dbReference type="PANTHER" id="PTHR10146:SF14">
    <property type="entry name" value="PYRIDOXAL PHOSPHATE HOMEOSTASIS PROTEIN"/>
    <property type="match status" value="1"/>
</dbReference>
<dbReference type="Gene3D" id="3.20.20.10">
    <property type="entry name" value="Alanine racemase"/>
    <property type="match status" value="1"/>
</dbReference>
<evidence type="ECO:0000259" key="5">
    <source>
        <dbReference type="Pfam" id="PF01168"/>
    </source>
</evidence>
<comment type="caution">
    <text evidence="6">The sequence shown here is derived from an EMBL/GenBank/DDBJ whole genome shotgun (WGS) entry which is preliminary data.</text>
</comment>
<evidence type="ECO:0000256" key="2">
    <source>
        <dbReference type="HAMAP-Rule" id="MF_02087"/>
    </source>
</evidence>
<dbReference type="AlphaFoldDB" id="A0A087CYJ1"/>
<comment type="function">
    <text evidence="2">Pyridoxal 5'-phosphate (PLP)-binding protein, which is involved in PLP homeostasis.</text>
</comment>
<evidence type="ECO:0000313" key="7">
    <source>
        <dbReference type="Proteomes" id="UP000028984"/>
    </source>
</evidence>
<dbReference type="InterPro" id="IPR011078">
    <property type="entry name" value="PyrdxlP_homeostasis"/>
</dbReference>
<evidence type="ECO:0000256" key="3">
    <source>
        <dbReference type="PIRSR" id="PIRSR004848-1"/>
    </source>
</evidence>
<evidence type="ECO:0000313" key="6">
    <source>
        <dbReference type="EMBL" id="KFI88341.1"/>
    </source>
</evidence>
<dbReference type="Proteomes" id="UP000028984">
    <property type="component" value="Unassembled WGS sequence"/>
</dbReference>
<comment type="cofactor">
    <cofactor evidence="3">
        <name>pyridoxal 5'-phosphate</name>
        <dbReference type="ChEBI" id="CHEBI:597326"/>
    </cofactor>
</comment>
<dbReference type="InterPro" id="IPR001608">
    <property type="entry name" value="Ala_racemase_N"/>
</dbReference>
<evidence type="ECO:0000256" key="1">
    <source>
        <dbReference type="ARBA" id="ARBA00022898"/>
    </source>
</evidence>
<keyword evidence="1 2" id="KW-0663">Pyridoxal phosphate</keyword>
<protein>
    <recommendedName>
        <fullName evidence="2">Pyridoxal phosphate homeostasis protein</fullName>
        <shortName evidence="2">PLP homeostasis protein</shortName>
    </recommendedName>
</protein>
<dbReference type="PIRSF" id="PIRSF004848">
    <property type="entry name" value="YBL036c_PLPDEIII"/>
    <property type="match status" value="1"/>
</dbReference>
<comment type="similarity">
    <text evidence="2 4">Belongs to the pyridoxal phosphate-binding protein YggS/PROSC family.</text>
</comment>
<name>A0A087CYJ1_9BIFI</name>
<sequence length="283" mass="29669">MIAYMDHKDLTNEIIDVTRAQEIADGVHRVMDGIAQAESGAGRSAGSVKLLAATKTRDIGEILAAIDAGVRMIGENRPQEIAVKTPGLAKLLAERGFDLGVVGAGAAGAAGAASDSRAAERESIPFHLIGQLQANKIGKVLPVVNTIESVDSIELAEKIARRATMRGITVGVLLEVNESGEESKSGCAPSHAIDLAKRIGAMGGLELQGLMTIGAHVDDERVIRAGFAHLRRTRDQILASGAEGTANCRELSMGMTHDMDLAIEEGSTIVRVGTAIFGERAFI</sequence>
<feature type="domain" description="Alanine racemase N-terminal" evidence="5">
    <location>
        <begin position="47"/>
        <end position="280"/>
    </location>
</feature>
<evidence type="ECO:0000256" key="4">
    <source>
        <dbReference type="RuleBase" id="RU004514"/>
    </source>
</evidence>
<dbReference type="HAMAP" id="MF_02087">
    <property type="entry name" value="PLP_homeostasis"/>
    <property type="match status" value="1"/>
</dbReference>
<dbReference type="Pfam" id="PF01168">
    <property type="entry name" value="Ala_racemase_N"/>
    <property type="match status" value="1"/>
</dbReference>
<feature type="modified residue" description="N6-(pyridoxal phosphate)lysine" evidence="2 3">
    <location>
        <position position="55"/>
    </location>
</feature>
<dbReference type="CDD" id="cd00635">
    <property type="entry name" value="PLPDE_III_YBL036c_like"/>
    <property type="match status" value="1"/>
</dbReference>
<dbReference type="SUPFAM" id="SSF51419">
    <property type="entry name" value="PLP-binding barrel"/>
    <property type="match status" value="1"/>
</dbReference>
<dbReference type="STRING" id="1437610.BREU_0451"/>
<dbReference type="PANTHER" id="PTHR10146">
    <property type="entry name" value="PROLINE SYNTHETASE CO-TRANSCRIBED BACTERIAL HOMOLOG PROTEIN"/>
    <property type="match status" value="1"/>
</dbReference>
<dbReference type="eggNOG" id="COG0325">
    <property type="taxonomic scope" value="Bacteria"/>
</dbReference>